<organism evidence="1 2">
    <name type="scientific">Ancylobacter crimeensis</name>
    <dbReference type="NCBI Taxonomy" id="2579147"/>
    <lineage>
        <taxon>Bacteria</taxon>
        <taxon>Pseudomonadati</taxon>
        <taxon>Pseudomonadota</taxon>
        <taxon>Alphaproteobacteria</taxon>
        <taxon>Hyphomicrobiales</taxon>
        <taxon>Xanthobacteraceae</taxon>
        <taxon>Ancylobacter</taxon>
    </lineage>
</organism>
<dbReference type="EMBL" id="JALKCH010000001">
    <property type="protein sequence ID" value="MCK0195358.1"/>
    <property type="molecule type" value="Genomic_DNA"/>
</dbReference>
<dbReference type="Proteomes" id="UP001203284">
    <property type="component" value="Unassembled WGS sequence"/>
</dbReference>
<accession>A0ABT0D5Y6</accession>
<dbReference type="RefSeq" id="WP_247025647.1">
    <property type="nucleotide sequence ID" value="NZ_JALKCH010000001.1"/>
</dbReference>
<sequence length="98" mass="10205">MSAPPRIHLVIDKVAVTGLGSRDARRLVDAMEREIARLAPEIATAARDSGNLARMRRDGGALPAPARIEQAGAALARAIVDQIGKAGEIGTPEKGGSR</sequence>
<evidence type="ECO:0000313" key="2">
    <source>
        <dbReference type="Proteomes" id="UP001203284"/>
    </source>
</evidence>
<protein>
    <submittedName>
        <fullName evidence="1">Uncharacterized protein</fullName>
    </submittedName>
</protein>
<gene>
    <name evidence="1" type="ORF">MWN34_00370</name>
</gene>
<reference evidence="1 2" key="1">
    <citation type="submission" date="2022-04" db="EMBL/GenBank/DDBJ databases">
        <authorList>
            <person name="Grouzdev D.S."/>
            <person name="Pantiukh K.S."/>
            <person name="Krutkina M.S."/>
        </authorList>
    </citation>
    <scope>NUCLEOTIDE SEQUENCE [LARGE SCALE GENOMIC DNA]</scope>
    <source>
        <strain evidence="1 2">6x-1</strain>
    </source>
</reference>
<proteinExistence type="predicted"/>
<name>A0ABT0D5Y6_9HYPH</name>
<comment type="caution">
    <text evidence="1">The sequence shown here is derived from an EMBL/GenBank/DDBJ whole genome shotgun (WGS) entry which is preliminary data.</text>
</comment>
<keyword evidence="2" id="KW-1185">Reference proteome</keyword>
<evidence type="ECO:0000313" key="1">
    <source>
        <dbReference type="EMBL" id="MCK0195358.1"/>
    </source>
</evidence>